<feature type="non-terminal residue" evidence="1">
    <location>
        <position position="1"/>
    </location>
</feature>
<name>A0A9P6EYV5_9FUNG</name>
<dbReference type="AlphaFoldDB" id="A0A9P6EYV5"/>
<evidence type="ECO:0000313" key="1">
    <source>
        <dbReference type="EMBL" id="KAF9538489.1"/>
    </source>
</evidence>
<keyword evidence="2" id="KW-1185">Reference proteome</keyword>
<accession>A0A9P6EYV5</accession>
<organism evidence="1 2">
    <name type="scientific">Lunasporangiospora selenospora</name>
    <dbReference type="NCBI Taxonomy" id="979761"/>
    <lineage>
        <taxon>Eukaryota</taxon>
        <taxon>Fungi</taxon>
        <taxon>Fungi incertae sedis</taxon>
        <taxon>Mucoromycota</taxon>
        <taxon>Mortierellomycotina</taxon>
        <taxon>Mortierellomycetes</taxon>
        <taxon>Mortierellales</taxon>
        <taxon>Mortierellaceae</taxon>
        <taxon>Lunasporangiospora</taxon>
    </lineage>
</organism>
<proteinExistence type="predicted"/>
<gene>
    <name evidence="1" type="ORF">BGW38_009994</name>
</gene>
<reference evidence="1" key="1">
    <citation type="journal article" date="2020" name="Fungal Divers.">
        <title>Resolving the Mortierellaceae phylogeny through synthesis of multi-gene phylogenetics and phylogenomics.</title>
        <authorList>
            <person name="Vandepol N."/>
            <person name="Liber J."/>
            <person name="Desiro A."/>
            <person name="Na H."/>
            <person name="Kennedy M."/>
            <person name="Barry K."/>
            <person name="Grigoriev I.V."/>
            <person name="Miller A.N."/>
            <person name="O'Donnell K."/>
            <person name="Stajich J.E."/>
            <person name="Bonito G."/>
        </authorList>
    </citation>
    <scope>NUCLEOTIDE SEQUENCE</scope>
    <source>
        <strain evidence="1">KOD1015</strain>
    </source>
</reference>
<sequence length="51" mass="6023">RKSSFFNSKDITINSQRFSFSASESLRPIADPRFKNRFQNVLSQWRAREGN</sequence>
<protein>
    <submittedName>
        <fullName evidence="1">Uncharacterized protein</fullName>
    </submittedName>
</protein>
<dbReference type="OrthoDB" id="2430134at2759"/>
<evidence type="ECO:0000313" key="2">
    <source>
        <dbReference type="Proteomes" id="UP000780801"/>
    </source>
</evidence>
<comment type="caution">
    <text evidence="1">The sequence shown here is derived from an EMBL/GenBank/DDBJ whole genome shotgun (WGS) entry which is preliminary data.</text>
</comment>
<dbReference type="EMBL" id="JAABOA010007708">
    <property type="protein sequence ID" value="KAF9538489.1"/>
    <property type="molecule type" value="Genomic_DNA"/>
</dbReference>
<dbReference type="Proteomes" id="UP000780801">
    <property type="component" value="Unassembled WGS sequence"/>
</dbReference>